<protein>
    <submittedName>
        <fullName evidence="3">Extracellular solute-binding protein</fullName>
    </submittedName>
</protein>
<reference evidence="4" key="1">
    <citation type="submission" date="2023-07" db="EMBL/GenBank/DDBJ databases">
        <title>30 novel species of actinomycetes from the DSMZ collection.</title>
        <authorList>
            <person name="Nouioui I."/>
        </authorList>
    </citation>
    <scope>NUCLEOTIDE SEQUENCE [LARGE SCALE GENOMIC DNA]</scope>
    <source>
        <strain evidence="4">DSM 41979</strain>
    </source>
</reference>
<dbReference type="Gene3D" id="3.40.190.10">
    <property type="entry name" value="Periplasmic binding protein-like II"/>
    <property type="match status" value="1"/>
</dbReference>
<dbReference type="Proteomes" id="UP001183610">
    <property type="component" value="Unassembled WGS sequence"/>
</dbReference>
<name>A0ABU2R0H5_9ACTN</name>
<sequence length="464" mass="50006">MRSLRSPGAGRARATRTAAAALSLATAALLAGCASADPSSGSGDSSPAAAKDFQRAGQKEGSRITVWADSTRLPSVQAYQKAHPDTKMKIVTYDGGADGSTYLQSKVQLFDRTGKGWPDVVFGSPTDVTWASQPTKPGAQPFAAPLDDKLVPQETLDGFAKGSLTPCEFNGHTYCLRNDIAQVVLWYNKPLMDKWGYKVPTTWEEYEALGEKVGKEHPGYLVGSVGDTNSHESYFWSTKCPAYQLTELDTLRSDLSDKNCTRTAKLLDHLIDAKAVTTKGFFSQGFAKNSGDKVLMAYGPSWYGQYLFKTAFKVPSKTMAVAPPLKWEGESTAATGNVGGGVWMVSSHSANLKASTDLATWLTTSDENQAAAPTYPAYTKAAQAWLKNPANSSYFAGDVSEVFRSAADAVWTGWSNTRFPDATAWSNAVLPELTEGKSLTSVLPDWQKEISNEAKADGYQVTNE</sequence>
<dbReference type="Pfam" id="PF01547">
    <property type="entry name" value="SBP_bac_1"/>
    <property type="match status" value="1"/>
</dbReference>
<dbReference type="InterPro" id="IPR050490">
    <property type="entry name" value="Bact_solute-bd_prot1"/>
</dbReference>
<evidence type="ECO:0000313" key="4">
    <source>
        <dbReference type="Proteomes" id="UP001183610"/>
    </source>
</evidence>
<evidence type="ECO:0000256" key="1">
    <source>
        <dbReference type="SAM" id="MobiDB-lite"/>
    </source>
</evidence>
<evidence type="ECO:0000256" key="2">
    <source>
        <dbReference type="SAM" id="SignalP"/>
    </source>
</evidence>
<comment type="caution">
    <text evidence="3">The sequence shown here is derived from an EMBL/GenBank/DDBJ whole genome shotgun (WGS) entry which is preliminary data.</text>
</comment>
<dbReference type="PANTHER" id="PTHR43649">
    <property type="entry name" value="ARABINOSE-BINDING PROTEIN-RELATED"/>
    <property type="match status" value="1"/>
</dbReference>
<feature type="chain" id="PRO_5046825346" evidence="2">
    <location>
        <begin position="37"/>
        <end position="464"/>
    </location>
</feature>
<dbReference type="PANTHER" id="PTHR43649:SF12">
    <property type="entry name" value="DIACETYLCHITOBIOSE BINDING PROTEIN DASA"/>
    <property type="match status" value="1"/>
</dbReference>
<proteinExistence type="predicted"/>
<dbReference type="EMBL" id="JAVRET010000028">
    <property type="protein sequence ID" value="MDT0410199.1"/>
    <property type="molecule type" value="Genomic_DNA"/>
</dbReference>
<dbReference type="InterPro" id="IPR006059">
    <property type="entry name" value="SBP"/>
</dbReference>
<keyword evidence="4" id="KW-1185">Reference proteome</keyword>
<dbReference type="SUPFAM" id="SSF53850">
    <property type="entry name" value="Periplasmic binding protein-like II"/>
    <property type="match status" value="1"/>
</dbReference>
<dbReference type="RefSeq" id="WP_010266880.1">
    <property type="nucleotide sequence ID" value="NZ_JAVRET010000028.1"/>
</dbReference>
<feature type="signal peptide" evidence="2">
    <location>
        <begin position="1"/>
        <end position="36"/>
    </location>
</feature>
<feature type="region of interest" description="Disordered" evidence="1">
    <location>
        <begin position="35"/>
        <end position="62"/>
    </location>
</feature>
<evidence type="ECO:0000313" key="3">
    <source>
        <dbReference type="EMBL" id="MDT0410199.1"/>
    </source>
</evidence>
<feature type="compositionally biased region" description="Basic and acidic residues" evidence="1">
    <location>
        <begin position="52"/>
        <end position="62"/>
    </location>
</feature>
<feature type="compositionally biased region" description="Low complexity" evidence="1">
    <location>
        <begin position="35"/>
        <end position="50"/>
    </location>
</feature>
<organism evidence="3 4">
    <name type="scientific">Streptomyces evansiae</name>
    <dbReference type="NCBI Taxonomy" id="3075535"/>
    <lineage>
        <taxon>Bacteria</taxon>
        <taxon>Bacillati</taxon>
        <taxon>Actinomycetota</taxon>
        <taxon>Actinomycetes</taxon>
        <taxon>Kitasatosporales</taxon>
        <taxon>Streptomycetaceae</taxon>
        <taxon>Streptomyces</taxon>
    </lineage>
</organism>
<dbReference type="PROSITE" id="PS51257">
    <property type="entry name" value="PROKAR_LIPOPROTEIN"/>
    <property type="match status" value="1"/>
</dbReference>
<accession>A0ABU2R0H5</accession>
<keyword evidence="2" id="KW-0732">Signal</keyword>
<gene>
    <name evidence="3" type="ORF">RM698_14175</name>
</gene>